<proteinExistence type="predicted"/>
<feature type="chain" id="PRO_5011757719" description="KTSC domain-containing protein" evidence="1">
    <location>
        <begin position="20"/>
        <end position="107"/>
    </location>
</feature>
<evidence type="ECO:0000313" key="3">
    <source>
        <dbReference type="Proteomes" id="UP000199542"/>
    </source>
</evidence>
<dbReference type="RefSeq" id="WP_092583092.1">
    <property type="nucleotide sequence ID" value="NZ_FMTM01000001.1"/>
</dbReference>
<keyword evidence="1" id="KW-0732">Signal</keyword>
<reference evidence="2 3" key="1">
    <citation type="submission" date="2016-10" db="EMBL/GenBank/DDBJ databases">
        <authorList>
            <person name="de Groot N.N."/>
        </authorList>
    </citation>
    <scope>NUCLEOTIDE SEQUENCE [LARGE SCALE GENOMIC DNA]</scope>
    <source>
        <strain evidence="2 3">CGMCC 1.3401</strain>
    </source>
</reference>
<name>A0A1G4P7S8_9HYPH</name>
<dbReference type="EMBL" id="FMTM01000001">
    <property type="protein sequence ID" value="SCW28264.1"/>
    <property type="molecule type" value="Genomic_DNA"/>
</dbReference>
<accession>A0A1G4P7S8</accession>
<protein>
    <recommendedName>
        <fullName evidence="4">KTSC domain-containing protein</fullName>
    </recommendedName>
</protein>
<dbReference type="AlphaFoldDB" id="A0A1G4P7S8"/>
<sequence length="107" mass="12100">MKKLALAAALFLAASPSLAISRYNPMSMTCQSARAAIHNQGAVIFRWTSPRGLPIYDRYVRNSRYCDANEYAEWKNIPTRDDRSCPVLNCQSIDNLDGMFFIPNHSL</sequence>
<organism evidence="2 3">
    <name type="scientific">Rhizobium mongolense subsp. loessense</name>
    <dbReference type="NCBI Taxonomy" id="158890"/>
    <lineage>
        <taxon>Bacteria</taxon>
        <taxon>Pseudomonadati</taxon>
        <taxon>Pseudomonadota</taxon>
        <taxon>Alphaproteobacteria</taxon>
        <taxon>Hyphomicrobiales</taxon>
        <taxon>Rhizobiaceae</taxon>
        <taxon>Rhizobium/Agrobacterium group</taxon>
        <taxon>Rhizobium</taxon>
    </lineage>
</organism>
<feature type="signal peptide" evidence="1">
    <location>
        <begin position="1"/>
        <end position="19"/>
    </location>
</feature>
<gene>
    <name evidence="2" type="ORF">SAMN02927900_00111</name>
</gene>
<evidence type="ECO:0000313" key="2">
    <source>
        <dbReference type="EMBL" id="SCW28264.1"/>
    </source>
</evidence>
<evidence type="ECO:0008006" key="4">
    <source>
        <dbReference type="Google" id="ProtNLM"/>
    </source>
</evidence>
<dbReference type="Proteomes" id="UP000199542">
    <property type="component" value="Unassembled WGS sequence"/>
</dbReference>
<evidence type="ECO:0000256" key="1">
    <source>
        <dbReference type="SAM" id="SignalP"/>
    </source>
</evidence>